<dbReference type="Gene3D" id="2.60.120.740">
    <property type="match status" value="1"/>
</dbReference>
<proteinExistence type="predicted"/>
<dbReference type="GO" id="GO:0030246">
    <property type="term" value="F:carbohydrate binding"/>
    <property type="evidence" value="ECO:0007669"/>
    <property type="project" value="InterPro"/>
</dbReference>
<dbReference type="AlphaFoldDB" id="A0A8J1URA7"/>
<name>A0A8J1URA7_OWEFU</name>
<dbReference type="Pfam" id="PF02140">
    <property type="entry name" value="SUEL_Lectin"/>
    <property type="match status" value="1"/>
</dbReference>
<dbReference type="SUPFAM" id="SSF56436">
    <property type="entry name" value="C-type lectin-like"/>
    <property type="match status" value="1"/>
</dbReference>
<dbReference type="Proteomes" id="UP000749559">
    <property type="component" value="Unassembled WGS sequence"/>
</dbReference>
<dbReference type="Pfam" id="PF00059">
    <property type="entry name" value="Lectin_C"/>
    <property type="match status" value="1"/>
</dbReference>
<dbReference type="InterPro" id="IPR001304">
    <property type="entry name" value="C-type_lectin-like"/>
</dbReference>
<dbReference type="SMART" id="SM00034">
    <property type="entry name" value="CLECT"/>
    <property type="match status" value="1"/>
</dbReference>
<dbReference type="InterPro" id="IPR016186">
    <property type="entry name" value="C-type_lectin-like/link_sf"/>
</dbReference>
<dbReference type="OrthoDB" id="6051775at2759"/>
<dbReference type="InterPro" id="IPR000922">
    <property type="entry name" value="Lectin_gal-bd_dom"/>
</dbReference>
<dbReference type="PROSITE" id="PS50041">
    <property type="entry name" value="C_TYPE_LECTIN_2"/>
    <property type="match status" value="1"/>
</dbReference>
<dbReference type="InterPro" id="IPR018378">
    <property type="entry name" value="C-type_lectin_CS"/>
</dbReference>
<dbReference type="Gene3D" id="3.10.100.10">
    <property type="entry name" value="Mannose-Binding Protein A, subunit A"/>
    <property type="match status" value="1"/>
</dbReference>
<evidence type="ECO:0000313" key="2">
    <source>
        <dbReference type="Proteomes" id="UP000749559"/>
    </source>
</evidence>
<sequence length="335" mass="37928">MHPFSMARGNCVNVALITLWLISGVIHCQTCNPESTLCKKRDILKLEDRISGELESLRSDVKHDISQLIDELEKINTIGDKPSVSAEKVNKDIICDRQSKTLKCSEKKSTITILNGDYGRKDTQTCAKPGANPSYYADTSCSSKKKTLMYLKSMCDGKQACFVDIVTFNRNVGDPCPNIDKYVDVQWICKVVANEECFSKPMECPNGFERHYDSCYHYAHGDKKVSWFEANDNCKGMKSHLLAIESPAEMEFIKSKHRIALWTGGNILSGGRKFKWAEGGCYKAREVGYSNWSPNGPQPDNHLGKESCLMIWDQHFRWADFDCNNKLSYVCEINL</sequence>
<comment type="caution">
    <text evidence="1">The sequence shown here is derived from an EMBL/GenBank/DDBJ whole genome shotgun (WGS) entry which is preliminary data.</text>
</comment>
<dbReference type="PROSITE" id="PS50228">
    <property type="entry name" value="SUEL_LECTIN"/>
    <property type="match status" value="1"/>
</dbReference>
<gene>
    <name evidence="1" type="ORF">OFUS_LOCUS18253</name>
</gene>
<keyword evidence="2" id="KW-1185">Reference proteome</keyword>
<accession>A0A8J1URA7</accession>
<dbReference type="InterPro" id="IPR016187">
    <property type="entry name" value="CTDL_fold"/>
</dbReference>
<dbReference type="EMBL" id="CAIIXF020000009">
    <property type="protein sequence ID" value="CAH1793398.1"/>
    <property type="molecule type" value="Genomic_DNA"/>
</dbReference>
<dbReference type="CDD" id="cd00037">
    <property type="entry name" value="CLECT"/>
    <property type="match status" value="1"/>
</dbReference>
<protein>
    <submittedName>
        <fullName evidence="1">Uncharacterized protein</fullName>
    </submittedName>
</protein>
<reference evidence="1" key="1">
    <citation type="submission" date="2022-03" db="EMBL/GenBank/DDBJ databases">
        <authorList>
            <person name="Martin C."/>
        </authorList>
    </citation>
    <scope>NUCLEOTIDE SEQUENCE</scope>
</reference>
<dbReference type="PROSITE" id="PS00615">
    <property type="entry name" value="C_TYPE_LECTIN_1"/>
    <property type="match status" value="1"/>
</dbReference>
<organism evidence="1 2">
    <name type="scientific">Owenia fusiformis</name>
    <name type="common">Polychaete worm</name>
    <dbReference type="NCBI Taxonomy" id="6347"/>
    <lineage>
        <taxon>Eukaryota</taxon>
        <taxon>Metazoa</taxon>
        <taxon>Spiralia</taxon>
        <taxon>Lophotrochozoa</taxon>
        <taxon>Annelida</taxon>
        <taxon>Polychaeta</taxon>
        <taxon>Sedentaria</taxon>
        <taxon>Canalipalpata</taxon>
        <taxon>Sabellida</taxon>
        <taxon>Oweniida</taxon>
        <taxon>Oweniidae</taxon>
        <taxon>Owenia</taxon>
    </lineage>
</organism>
<dbReference type="PANTHER" id="PTHR22803">
    <property type="entry name" value="MANNOSE, PHOSPHOLIPASE, LECTIN RECEPTOR RELATED"/>
    <property type="match status" value="1"/>
</dbReference>
<dbReference type="InterPro" id="IPR050111">
    <property type="entry name" value="C-type_lectin/snaclec_domain"/>
</dbReference>
<dbReference type="InterPro" id="IPR043159">
    <property type="entry name" value="Lectin_gal-bd_sf"/>
</dbReference>
<evidence type="ECO:0000313" key="1">
    <source>
        <dbReference type="EMBL" id="CAH1793398.1"/>
    </source>
</evidence>